<organism evidence="1">
    <name type="scientific">Oryza barthii</name>
    <dbReference type="NCBI Taxonomy" id="65489"/>
    <lineage>
        <taxon>Eukaryota</taxon>
        <taxon>Viridiplantae</taxon>
        <taxon>Streptophyta</taxon>
        <taxon>Embryophyta</taxon>
        <taxon>Tracheophyta</taxon>
        <taxon>Spermatophyta</taxon>
        <taxon>Magnoliopsida</taxon>
        <taxon>Liliopsida</taxon>
        <taxon>Poales</taxon>
        <taxon>Poaceae</taxon>
        <taxon>BOP clade</taxon>
        <taxon>Oryzoideae</taxon>
        <taxon>Oryzeae</taxon>
        <taxon>Oryzinae</taxon>
        <taxon>Oryza</taxon>
    </lineage>
</organism>
<keyword evidence="2" id="KW-1185">Reference proteome</keyword>
<proteinExistence type="predicted"/>
<name>A0A0D3GNT9_9ORYZ</name>
<evidence type="ECO:0000313" key="1">
    <source>
        <dbReference type="EnsemblPlants" id="OBART07G07750.1"/>
    </source>
</evidence>
<dbReference type="Gramene" id="OBART07G07750.1">
    <property type="protein sequence ID" value="OBART07G07750.1"/>
    <property type="gene ID" value="OBART07G07750"/>
</dbReference>
<dbReference type="AlphaFoldDB" id="A0A0D3GNT9"/>
<reference evidence="1" key="1">
    <citation type="journal article" date="2009" name="Rice">
        <title>De Novo Next Generation Sequencing of Plant Genomes.</title>
        <authorList>
            <person name="Rounsley S."/>
            <person name="Marri P.R."/>
            <person name="Yu Y."/>
            <person name="He R."/>
            <person name="Sisneros N."/>
            <person name="Goicoechea J.L."/>
            <person name="Lee S.J."/>
            <person name="Angelova A."/>
            <person name="Kudrna D."/>
            <person name="Luo M."/>
            <person name="Affourtit J."/>
            <person name="Desany B."/>
            <person name="Knight J."/>
            <person name="Niazi F."/>
            <person name="Egholm M."/>
            <person name="Wing R.A."/>
        </authorList>
    </citation>
    <scope>NUCLEOTIDE SEQUENCE [LARGE SCALE GENOMIC DNA]</scope>
    <source>
        <strain evidence="1">cv. IRGC 105608</strain>
    </source>
</reference>
<protein>
    <submittedName>
        <fullName evidence="1">Uncharacterized protein</fullName>
    </submittedName>
</protein>
<dbReference type="HOGENOM" id="CLU_1818799_0_0_1"/>
<dbReference type="EnsemblPlants" id="OBART07G07750.1">
    <property type="protein sequence ID" value="OBART07G07750.1"/>
    <property type="gene ID" value="OBART07G07750"/>
</dbReference>
<reference evidence="1" key="2">
    <citation type="submission" date="2015-03" db="UniProtKB">
        <authorList>
            <consortium name="EnsemblPlants"/>
        </authorList>
    </citation>
    <scope>IDENTIFICATION</scope>
</reference>
<evidence type="ECO:0000313" key="2">
    <source>
        <dbReference type="Proteomes" id="UP000026960"/>
    </source>
</evidence>
<sequence length="142" mass="15775">MAQFLVLDEPVLLFTDLLVYILVNSDELMNQGIQFQDINYVIQIPQKSCIPGSAVTEAVAVMKWESLLPNDTFLIVASSDGAFEKMTMQDVCDLMLYVKLGVKQELGSFAVTQQNLADYSIFAFTVFPNPLSPQNPSVARFA</sequence>
<accession>A0A0D3GNT9</accession>
<dbReference type="Proteomes" id="UP000026960">
    <property type="component" value="Chromosome 7"/>
</dbReference>